<dbReference type="SUPFAM" id="SSF161084">
    <property type="entry name" value="MAPEG domain-like"/>
    <property type="match status" value="1"/>
</dbReference>
<evidence type="ECO:0000256" key="4">
    <source>
        <dbReference type="ARBA" id="ARBA00023136"/>
    </source>
</evidence>
<keyword evidence="2 5" id="KW-0812">Transmembrane</keyword>
<evidence type="ECO:0000313" key="7">
    <source>
        <dbReference type="Proteomes" id="UP000639643"/>
    </source>
</evidence>
<dbReference type="PANTHER" id="PTHR35371:SF1">
    <property type="entry name" value="BLR7753 PROTEIN"/>
    <property type="match status" value="1"/>
</dbReference>
<evidence type="ECO:0000256" key="1">
    <source>
        <dbReference type="ARBA" id="ARBA00004370"/>
    </source>
</evidence>
<dbReference type="Proteomes" id="UP000639643">
    <property type="component" value="Unassembled WGS sequence"/>
</dbReference>
<dbReference type="InterPro" id="IPR001129">
    <property type="entry name" value="Membr-assoc_MAPEG"/>
</dbReference>
<evidence type="ECO:0000256" key="2">
    <source>
        <dbReference type="ARBA" id="ARBA00022692"/>
    </source>
</evidence>
<keyword evidence="7" id="KW-1185">Reference proteome</keyword>
<comment type="subcellular location">
    <subcellularLocation>
        <location evidence="1">Membrane</location>
    </subcellularLocation>
</comment>
<dbReference type="Gene3D" id="1.20.120.550">
    <property type="entry name" value="Membrane associated eicosanoid/glutathione metabolism-like domain"/>
    <property type="match status" value="1"/>
</dbReference>
<dbReference type="AlphaFoldDB" id="A0A8H6NWJ0"/>
<gene>
    <name evidence="6" type="ORF">CMUS01_01699</name>
</gene>
<keyword evidence="3 5" id="KW-1133">Transmembrane helix</keyword>
<proteinExistence type="predicted"/>
<dbReference type="InterPro" id="IPR023352">
    <property type="entry name" value="MAPEG-like_dom_sf"/>
</dbReference>
<evidence type="ECO:0008006" key="8">
    <source>
        <dbReference type="Google" id="ProtNLM"/>
    </source>
</evidence>
<evidence type="ECO:0000256" key="3">
    <source>
        <dbReference type="ARBA" id="ARBA00022989"/>
    </source>
</evidence>
<dbReference type="Pfam" id="PF01124">
    <property type="entry name" value="MAPEG"/>
    <property type="match status" value="1"/>
</dbReference>
<organism evidence="6 7">
    <name type="scientific">Colletotrichum musicola</name>
    <dbReference type="NCBI Taxonomy" id="2175873"/>
    <lineage>
        <taxon>Eukaryota</taxon>
        <taxon>Fungi</taxon>
        <taxon>Dikarya</taxon>
        <taxon>Ascomycota</taxon>
        <taxon>Pezizomycotina</taxon>
        <taxon>Sordariomycetes</taxon>
        <taxon>Hypocreomycetidae</taxon>
        <taxon>Glomerellales</taxon>
        <taxon>Glomerellaceae</taxon>
        <taxon>Colletotrichum</taxon>
        <taxon>Colletotrichum orchidearum species complex</taxon>
    </lineage>
</organism>
<feature type="transmembrane region" description="Helical" evidence="5">
    <location>
        <begin position="12"/>
        <end position="32"/>
    </location>
</feature>
<dbReference type="PANTHER" id="PTHR35371">
    <property type="entry name" value="INNER MEMBRANE PROTEIN"/>
    <property type="match status" value="1"/>
</dbReference>
<keyword evidence="4 5" id="KW-0472">Membrane</keyword>
<accession>A0A8H6NWJ0</accession>
<evidence type="ECO:0000313" key="6">
    <source>
        <dbReference type="EMBL" id="KAF6843859.1"/>
    </source>
</evidence>
<dbReference type="GO" id="GO:0016020">
    <property type="term" value="C:membrane"/>
    <property type="evidence" value="ECO:0007669"/>
    <property type="project" value="UniProtKB-SubCell"/>
</dbReference>
<feature type="transmembrane region" description="Helical" evidence="5">
    <location>
        <begin position="113"/>
        <end position="132"/>
    </location>
</feature>
<feature type="transmembrane region" description="Helical" evidence="5">
    <location>
        <begin position="144"/>
        <end position="166"/>
    </location>
</feature>
<reference evidence="6" key="1">
    <citation type="journal article" date="2020" name="Phytopathology">
        <title>Genome Sequence Resources of Colletotrichum truncatum, C. plurivorum, C. musicola, and C. sojae: Four Species Pathogenic to Soybean (Glycine max).</title>
        <authorList>
            <person name="Rogerio F."/>
            <person name="Boufleur T.R."/>
            <person name="Ciampi-Guillardi M."/>
            <person name="Sukno S.A."/>
            <person name="Thon M.R."/>
            <person name="Massola Junior N.S."/>
            <person name="Baroncelli R."/>
        </authorList>
    </citation>
    <scope>NUCLEOTIDE SEQUENCE</scope>
    <source>
        <strain evidence="6">LFN0074</strain>
    </source>
</reference>
<protein>
    <recommendedName>
        <fullName evidence="8">MAPEG family protein</fullName>
    </recommendedName>
</protein>
<sequence length="168" mass="17902">MSLFGLDLAQKGLSLYTIPAAFMLAMAPHAYASTSSGKTYDLAYPRKLQTTIVSDDKVDKVVSLPGSMPQSATKARILRGEAAAANAFETLGFFSAAVVAANTAGVDPRSVNLLSLGYIGCRILYNIIYVRLQDNRSWAPVRSLVWIASIGAVFTLYFKAAAQLAASS</sequence>
<dbReference type="EMBL" id="WIGM01000030">
    <property type="protein sequence ID" value="KAF6843859.1"/>
    <property type="molecule type" value="Genomic_DNA"/>
</dbReference>
<dbReference type="OrthoDB" id="2122304at2759"/>
<comment type="caution">
    <text evidence="6">The sequence shown here is derived from an EMBL/GenBank/DDBJ whole genome shotgun (WGS) entry which is preliminary data.</text>
</comment>
<name>A0A8H6NWJ0_9PEZI</name>
<evidence type="ECO:0000256" key="5">
    <source>
        <dbReference type="SAM" id="Phobius"/>
    </source>
</evidence>